<proteinExistence type="predicted"/>
<evidence type="ECO:0000313" key="3">
    <source>
        <dbReference type="Proteomes" id="UP000185427"/>
    </source>
</evidence>
<keyword evidence="1" id="KW-1133">Transmembrane helix</keyword>
<accession>A0A0F4HFQ7</accession>
<dbReference type="EMBL" id="CP019030">
    <property type="protein sequence ID" value="APU46929.1"/>
    <property type="molecule type" value="Genomic_DNA"/>
</dbReference>
<feature type="transmembrane region" description="Helical" evidence="1">
    <location>
        <begin position="49"/>
        <end position="69"/>
    </location>
</feature>
<evidence type="ECO:0000256" key="1">
    <source>
        <dbReference type="SAM" id="Phobius"/>
    </source>
</evidence>
<reference evidence="2 3" key="1">
    <citation type="submission" date="2016-12" db="EMBL/GenBank/DDBJ databases">
        <title>Complete Genome Sequence of Lactobacillus fermentum Strain SNUV175, a Probiotic for Treatment of Bacterial Vaginosis.</title>
        <authorList>
            <person name="Lee S."/>
            <person name="You H.J."/>
            <person name="Kwon B."/>
            <person name="Ko G."/>
        </authorList>
    </citation>
    <scope>NUCLEOTIDE SEQUENCE [LARGE SCALE GENOMIC DNA]</scope>
    <source>
        <strain evidence="2 3">SNUV175</strain>
    </source>
</reference>
<organism evidence="2 3">
    <name type="scientific">Limosilactobacillus fermentum</name>
    <name type="common">Lactobacillus fermentum</name>
    <dbReference type="NCBI Taxonomy" id="1613"/>
    <lineage>
        <taxon>Bacteria</taxon>
        <taxon>Bacillati</taxon>
        <taxon>Bacillota</taxon>
        <taxon>Bacilli</taxon>
        <taxon>Lactobacillales</taxon>
        <taxon>Lactobacillaceae</taxon>
        <taxon>Limosilactobacillus</taxon>
    </lineage>
</organism>
<evidence type="ECO:0000313" key="2">
    <source>
        <dbReference type="EMBL" id="APU46929.1"/>
    </source>
</evidence>
<gene>
    <name evidence="2" type="ORF">BUW47_07385</name>
</gene>
<sequence>MKSDSYYSNPDKLVWYQRSMKKISPFWFILLIATFAPASYSMAHRLVWLHYTFMGLWLLNTVGLVYCYFRIQKLKKGTQPK</sequence>
<name>A0A0F4HFQ7_LIMFE</name>
<feature type="transmembrane region" description="Helical" evidence="1">
    <location>
        <begin position="26"/>
        <end position="43"/>
    </location>
</feature>
<keyword evidence="1" id="KW-0812">Transmembrane</keyword>
<dbReference type="Proteomes" id="UP000185427">
    <property type="component" value="Chromosome"/>
</dbReference>
<dbReference type="AlphaFoldDB" id="A0A0F4HFQ7"/>
<dbReference type="PATRIC" id="fig|1613.32.peg.433"/>
<keyword evidence="1" id="KW-0472">Membrane</keyword>
<protein>
    <submittedName>
        <fullName evidence="2">Uncharacterized protein</fullName>
    </submittedName>
</protein>